<dbReference type="GO" id="GO:0005886">
    <property type="term" value="C:plasma membrane"/>
    <property type="evidence" value="ECO:0007669"/>
    <property type="project" value="TreeGrafter"/>
</dbReference>
<protein>
    <submittedName>
        <fullName evidence="13 14">Zinc transporter 2-like</fullName>
    </submittedName>
</protein>
<evidence type="ECO:0000259" key="10">
    <source>
        <dbReference type="Pfam" id="PF01545"/>
    </source>
</evidence>
<evidence type="ECO:0000256" key="3">
    <source>
        <dbReference type="ARBA" id="ARBA00022448"/>
    </source>
</evidence>
<evidence type="ECO:0000256" key="7">
    <source>
        <dbReference type="ARBA" id="ARBA00023065"/>
    </source>
</evidence>
<dbReference type="InterPro" id="IPR002524">
    <property type="entry name" value="Cation_efflux"/>
</dbReference>
<keyword evidence="7" id="KW-0406">Ion transport</keyword>
<dbReference type="Proteomes" id="UP000694845">
    <property type="component" value="Unplaced"/>
</dbReference>
<dbReference type="PANTHER" id="PTHR11562:SF84">
    <property type="entry name" value="LD05335P"/>
    <property type="match status" value="1"/>
</dbReference>
<feature type="domain" description="Cation efflux protein cytoplasmic" evidence="11">
    <location>
        <begin position="263"/>
        <end position="341"/>
    </location>
</feature>
<evidence type="ECO:0000256" key="4">
    <source>
        <dbReference type="ARBA" id="ARBA00022692"/>
    </source>
</evidence>
<reference evidence="13 14" key="1">
    <citation type="submission" date="2025-04" db="UniProtKB">
        <authorList>
            <consortium name="RefSeq"/>
        </authorList>
    </citation>
    <scope>IDENTIFICATION</scope>
</reference>
<keyword evidence="3" id="KW-0813">Transport</keyword>
<evidence type="ECO:0000256" key="8">
    <source>
        <dbReference type="ARBA" id="ARBA00023136"/>
    </source>
</evidence>
<evidence type="ECO:0000313" key="13">
    <source>
        <dbReference type="RefSeq" id="XP_022088919.1"/>
    </source>
</evidence>
<dbReference type="GO" id="GO:0010043">
    <property type="term" value="P:response to zinc ion"/>
    <property type="evidence" value="ECO:0007669"/>
    <property type="project" value="TreeGrafter"/>
</dbReference>
<keyword evidence="5" id="KW-0862">Zinc</keyword>
<feature type="transmembrane region" description="Helical" evidence="9">
    <location>
        <begin position="118"/>
        <end position="137"/>
    </location>
</feature>
<keyword evidence="12" id="KW-1185">Reference proteome</keyword>
<comment type="similarity">
    <text evidence="2">Belongs to the cation diffusion facilitator (CDF) transporter (TC 2.A.4) family. SLC30A subfamily.</text>
</comment>
<evidence type="ECO:0000256" key="2">
    <source>
        <dbReference type="ARBA" id="ARBA00008873"/>
    </source>
</evidence>
<dbReference type="InterPro" id="IPR027470">
    <property type="entry name" value="Cation_efflux_CTD"/>
</dbReference>
<organism evidence="12 14">
    <name type="scientific">Acanthaster planci</name>
    <name type="common">Crown-of-thorns starfish</name>
    <dbReference type="NCBI Taxonomy" id="133434"/>
    <lineage>
        <taxon>Eukaryota</taxon>
        <taxon>Metazoa</taxon>
        <taxon>Echinodermata</taxon>
        <taxon>Eleutherozoa</taxon>
        <taxon>Asterozoa</taxon>
        <taxon>Asteroidea</taxon>
        <taxon>Valvatacea</taxon>
        <taxon>Valvatida</taxon>
        <taxon>Acanthasteridae</taxon>
        <taxon>Acanthaster</taxon>
    </lineage>
</organism>
<dbReference type="InterPro" id="IPR027469">
    <property type="entry name" value="Cation_efflux_TMD_sf"/>
</dbReference>
<dbReference type="Pfam" id="PF01545">
    <property type="entry name" value="Cation_efflux"/>
    <property type="match status" value="1"/>
</dbReference>
<dbReference type="Pfam" id="PF16916">
    <property type="entry name" value="ZT_dimer"/>
    <property type="match status" value="1"/>
</dbReference>
<gene>
    <name evidence="13 14" type="primary">LOC110978318</name>
</gene>
<feature type="domain" description="Cation efflux protein transmembrane" evidence="10">
    <location>
        <begin position="48"/>
        <end position="259"/>
    </location>
</feature>
<dbReference type="AlphaFoldDB" id="A0A8B7Y987"/>
<evidence type="ECO:0000256" key="1">
    <source>
        <dbReference type="ARBA" id="ARBA00004141"/>
    </source>
</evidence>
<keyword evidence="6 9" id="KW-1133">Transmembrane helix</keyword>
<dbReference type="GeneID" id="110978318"/>
<name>A0A8B7Y987_ACAPL</name>
<evidence type="ECO:0000256" key="5">
    <source>
        <dbReference type="ARBA" id="ARBA00022906"/>
    </source>
</evidence>
<proteinExistence type="inferred from homology"/>
<feature type="transmembrane region" description="Helical" evidence="9">
    <location>
        <begin position="205"/>
        <end position="224"/>
    </location>
</feature>
<evidence type="ECO:0000256" key="9">
    <source>
        <dbReference type="SAM" id="Phobius"/>
    </source>
</evidence>
<keyword evidence="8 9" id="KW-0472">Membrane</keyword>
<dbReference type="InterPro" id="IPR058533">
    <property type="entry name" value="Cation_efflux_TM"/>
</dbReference>
<evidence type="ECO:0000259" key="11">
    <source>
        <dbReference type="Pfam" id="PF16916"/>
    </source>
</evidence>
<dbReference type="OMA" id="LTHGWHR"/>
<dbReference type="Gene3D" id="1.20.1510.10">
    <property type="entry name" value="Cation efflux protein transmembrane domain"/>
    <property type="match status" value="1"/>
</dbReference>
<sequence length="359" mass="39383">MGGSKRRDEMLIASNAEDENGYGSVDNANDTQRHLVRHQVLQRARNRLLVAAILSLVVMIAEIGGGYLADSLAVVTDAAHMLVDFLGFIIALLAICLARKQPSQRLTHGWHRAEILGALFSVLIIWVMTGVLIYFGVKRAMADRLQIDSNIMIITASIGLAINFVLGFILNFTCDGGSCKPTVAAFGATDTEHQSVNLRAATLHVIGDILQSLSILIAAIILYFRPDLTIIDPILTIIFSVFVFLTTCRLFRDIILILMEAKPPSIDYADARRRLVEIDGVEGVHSLRIWSLTSGVHVITVHLVIASLYDGEPVNARSILKEARHILETKYGVLYSTVQVEYSDDGMAFLCARTPGPSD</sequence>
<evidence type="ECO:0000256" key="6">
    <source>
        <dbReference type="ARBA" id="ARBA00022989"/>
    </source>
</evidence>
<dbReference type="PANTHER" id="PTHR11562">
    <property type="entry name" value="CATION EFFLUX PROTEIN/ ZINC TRANSPORTER"/>
    <property type="match status" value="1"/>
</dbReference>
<feature type="transmembrane region" description="Helical" evidence="9">
    <location>
        <begin position="230"/>
        <end position="251"/>
    </location>
</feature>
<dbReference type="SUPFAM" id="SSF160240">
    <property type="entry name" value="Cation efflux protein cytoplasmic domain-like"/>
    <property type="match status" value="1"/>
</dbReference>
<dbReference type="RefSeq" id="XP_022088920.1">
    <property type="nucleotide sequence ID" value="XM_022233228.1"/>
</dbReference>
<dbReference type="RefSeq" id="XP_022088919.1">
    <property type="nucleotide sequence ID" value="XM_022233227.1"/>
</dbReference>
<dbReference type="NCBIfam" id="TIGR01297">
    <property type="entry name" value="CDF"/>
    <property type="match status" value="1"/>
</dbReference>
<dbReference type="GO" id="GO:0005385">
    <property type="term" value="F:zinc ion transmembrane transporter activity"/>
    <property type="evidence" value="ECO:0007669"/>
    <property type="project" value="TreeGrafter"/>
</dbReference>
<dbReference type="OrthoDB" id="9944568at2759"/>
<feature type="transmembrane region" description="Helical" evidence="9">
    <location>
        <begin position="81"/>
        <end position="98"/>
    </location>
</feature>
<evidence type="ECO:0000313" key="14">
    <source>
        <dbReference type="RefSeq" id="XP_022088920.1"/>
    </source>
</evidence>
<dbReference type="SUPFAM" id="SSF161111">
    <property type="entry name" value="Cation efflux protein transmembrane domain-like"/>
    <property type="match status" value="1"/>
</dbReference>
<feature type="transmembrane region" description="Helical" evidence="9">
    <location>
        <begin position="48"/>
        <end position="69"/>
    </location>
</feature>
<comment type="subcellular location">
    <subcellularLocation>
        <location evidence="1">Membrane</location>
        <topology evidence="1">Multi-pass membrane protein</topology>
    </subcellularLocation>
</comment>
<feature type="transmembrane region" description="Helical" evidence="9">
    <location>
        <begin position="149"/>
        <end position="170"/>
    </location>
</feature>
<dbReference type="InterPro" id="IPR036837">
    <property type="entry name" value="Cation_efflux_CTD_sf"/>
</dbReference>
<dbReference type="InterPro" id="IPR050681">
    <property type="entry name" value="CDF/SLC30A"/>
</dbReference>
<accession>A0A8B7Y987</accession>
<keyword evidence="4 9" id="KW-0812">Transmembrane</keyword>
<dbReference type="KEGG" id="aplc:110978318"/>
<evidence type="ECO:0000313" key="12">
    <source>
        <dbReference type="Proteomes" id="UP000694845"/>
    </source>
</evidence>
<keyword evidence="5" id="KW-0864">Zinc transport</keyword>